<dbReference type="HOGENOM" id="CLU_148644_0_0_10"/>
<sequence length="114" mass="13325">MIKLLEKLLCQRGGIHSEYGALLRYTQDYQKRLSIIRKVLVQEKEMFEGRKVSDRIVNIDRHYVRPIVRGKETKSVEFGAKVNNIQIDGISFIEHLSFKAFNEGIRLKDCTSRL</sequence>
<proteinExistence type="predicted"/>
<comment type="caution">
    <text evidence="1">The sequence shown here is derived from an EMBL/GenBank/DDBJ whole genome shotgun (WGS) entry which is preliminary data.</text>
</comment>
<evidence type="ECO:0000313" key="2">
    <source>
        <dbReference type="Proteomes" id="UP000006271"/>
    </source>
</evidence>
<dbReference type="EMBL" id="AGZQ01000002">
    <property type="protein sequence ID" value="EKN16239.1"/>
    <property type="molecule type" value="Genomic_DNA"/>
</dbReference>
<dbReference type="AlphaFoldDB" id="K5ZKK3"/>
<accession>K5ZKK3</accession>
<reference evidence="1 2" key="1">
    <citation type="submission" date="2012-02" db="EMBL/GenBank/DDBJ databases">
        <title>The Genome Sequence of Parabacteroides merdae CL03T12C32.</title>
        <authorList>
            <consortium name="The Broad Institute Genome Sequencing Platform"/>
            <person name="Earl A."/>
            <person name="Ward D."/>
            <person name="Feldgarden M."/>
            <person name="Gevers D."/>
            <person name="Zitomersky N.L."/>
            <person name="Coyne M.J."/>
            <person name="Comstock L.E."/>
            <person name="Young S.K."/>
            <person name="Zeng Q."/>
            <person name="Gargeya S."/>
            <person name="Fitzgerald M."/>
            <person name="Haas B."/>
            <person name="Abouelleil A."/>
            <person name="Alvarado L."/>
            <person name="Arachchi H.M."/>
            <person name="Berlin A."/>
            <person name="Chapman S.B."/>
            <person name="Gearin G."/>
            <person name="Goldberg J."/>
            <person name="Griggs A."/>
            <person name="Gujja S."/>
            <person name="Hansen M."/>
            <person name="Heiman D."/>
            <person name="Howarth C."/>
            <person name="Larimer J."/>
            <person name="Lui A."/>
            <person name="MacDonald P.J.P."/>
            <person name="McCowen C."/>
            <person name="Montmayeur A."/>
            <person name="Murphy C."/>
            <person name="Neiman D."/>
            <person name="Pearson M."/>
            <person name="Priest M."/>
            <person name="Roberts A."/>
            <person name="Saif S."/>
            <person name="Shea T."/>
            <person name="Sisk P."/>
            <person name="Stolte C."/>
            <person name="Sykes S."/>
            <person name="Wortman J."/>
            <person name="Nusbaum C."/>
            <person name="Birren B."/>
        </authorList>
    </citation>
    <scope>NUCLEOTIDE SEQUENCE [LARGE SCALE GENOMIC DNA]</scope>
    <source>
        <strain evidence="1 2">CL03T12C32</strain>
    </source>
</reference>
<protein>
    <submittedName>
        <fullName evidence="1">Uncharacterized protein</fullName>
    </submittedName>
</protein>
<organism evidence="1 2">
    <name type="scientific">Parabacteroides merdae CL03T12C32</name>
    <dbReference type="NCBI Taxonomy" id="999420"/>
    <lineage>
        <taxon>Bacteria</taxon>
        <taxon>Pseudomonadati</taxon>
        <taxon>Bacteroidota</taxon>
        <taxon>Bacteroidia</taxon>
        <taxon>Bacteroidales</taxon>
        <taxon>Tannerellaceae</taxon>
        <taxon>Parabacteroides</taxon>
    </lineage>
</organism>
<dbReference type="Proteomes" id="UP000006271">
    <property type="component" value="Unassembled WGS sequence"/>
</dbReference>
<name>K5ZKK3_9BACT</name>
<gene>
    <name evidence="1" type="ORF">HMPREF1060_00877</name>
</gene>
<evidence type="ECO:0000313" key="1">
    <source>
        <dbReference type="EMBL" id="EKN16239.1"/>
    </source>
</evidence>